<dbReference type="Pfam" id="PF00534">
    <property type="entry name" value="Glycos_transf_1"/>
    <property type="match status" value="1"/>
</dbReference>
<feature type="domain" description="Glycosyl transferase family 1" evidence="1">
    <location>
        <begin position="225"/>
        <end position="396"/>
    </location>
</feature>
<dbReference type="RefSeq" id="WP_378135798.1">
    <property type="nucleotide sequence ID" value="NZ_JBHSMI010000028.1"/>
</dbReference>
<dbReference type="SUPFAM" id="SSF53756">
    <property type="entry name" value="UDP-Glycosyltransferase/glycogen phosphorylase"/>
    <property type="match status" value="1"/>
</dbReference>
<dbReference type="PANTHER" id="PTHR45947">
    <property type="entry name" value="SULFOQUINOVOSYL TRANSFERASE SQD2"/>
    <property type="match status" value="1"/>
</dbReference>
<name>A0ABW0HXU1_9BACL</name>
<dbReference type="NCBIfam" id="NF007640">
    <property type="entry name" value="PRK10307.1"/>
    <property type="match status" value="1"/>
</dbReference>
<feature type="domain" description="Glycosyltransferase subfamily 4-like N-terminal" evidence="2">
    <location>
        <begin position="22"/>
        <end position="210"/>
    </location>
</feature>
<proteinExistence type="predicted"/>
<protein>
    <submittedName>
        <fullName evidence="3">Glycosyltransferase WbuB</fullName>
    </submittedName>
</protein>
<accession>A0ABW0HXU1</accession>
<dbReference type="Gene3D" id="3.40.50.2000">
    <property type="entry name" value="Glycogen Phosphorylase B"/>
    <property type="match status" value="2"/>
</dbReference>
<dbReference type="Proteomes" id="UP001596113">
    <property type="component" value="Unassembled WGS sequence"/>
</dbReference>
<dbReference type="InterPro" id="IPR050194">
    <property type="entry name" value="Glycosyltransferase_grp1"/>
</dbReference>
<evidence type="ECO:0000313" key="3">
    <source>
        <dbReference type="EMBL" id="MFC5405002.1"/>
    </source>
</evidence>
<keyword evidence="4" id="KW-1185">Reference proteome</keyword>
<organism evidence="3 4">
    <name type="scientific">Cohnella soli</name>
    <dbReference type="NCBI Taxonomy" id="425005"/>
    <lineage>
        <taxon>Bacteria</taxon>
        <taxon>Bacillati</taxon>
        <taxon>Bacillota</taxon>
        <taxon>Bacilli</taxon>
        <taxon>Bacillales</taxon>
        <taxon>Paenibacillaceae</taxon>
        <taxon>Cohnella</taxon>
    </lineage>
</organism>
<evidence type="ECO:0000259" key="1">
    <source>
        <dbReference type="Pfam" id="PF00534"/>
    </source>
</evidence>
<sequence length="423" mass="47601">MARKPRKEKILLYSINFAPELTGIGKYNGEMVKWLTDNGFDVRVVTAPPYYPQWRVQEGYSPYRYASELWHGAKVIRCPVWVPKNGSGAKRLLHLCSFALSSIPMLLRHMLWRPDMCLVVEPPIVLSPMVVLLAKILRVRTWLHVQDFEVDAAFELGLLPGGGKLRSIVTKAESWLMRRFDRVSSISEPMTHRLRKKGVPEHKTVLFPNWVDTEVIRPLPPEERSAYRRKSGYRDEDLIVLYSGNMGEKQGLETVLDTAEKLRFISKIVFILCGDGVAKKKLVEQASSRKLSNVKFMELQPAERLNELLNMADVHLLMQKKNASDLVMPSKLTGMMASGKAVIAMAEPSTAVHTVIVRSGAGVIVPPEDADRLAIAIKSLSEEADKRAVCGSQAREYALTNVGYHAVMHKFKQRLSEIGVNAE</sequence>
<reference evidence="4" key="1">
    <citation type="journal article" date="2019" name="Int. J. Syst. Evol. Microbiol.">
        <title>The Global Catalogue of Microorganisms (GCM) 10K type strain sequencing project: providing services to taxonomists for standard genome sequencing and annotation.</title>
        <authorList>
            <consortium name="The Broad Institute Genomics Platform"/>
            <consortium name="The Broad Institute Genome Sequencing Center for Infectious Disease"/>
            <person name="Wu L."/>
            <person name="Ma J."/>
        </authorList>
    </citation>
    <scope>NUCLEOTIDE SEQUENCE [LARGE SCALE GENOMIC DNA]</scope>
    <source>
        <strain evidence="4">CGMCC 1.18575</strain>
    </source>
</reference>
<dbReference type="CDD" id="cd03794">
    <property type="entry name" value="GT4_WbuB-like"/>
    <property type="match status" value="1"/>
</dbReference>
<dbReference type="EMBL" id="JBHSMI010000028">
    <property type="protein sequence ID" value="MFC5405002.1"/>
    <property type="molecule type" value="Genomic_DNA"/>
</dbReference>
<dbReference type="Pfam" id="PF13579">
    <property type="entry name" value="Glyco_trans_4_4"/>
    <property type="match status" value="1"/>
</dbReference>
<dbReference type="PANTHER" id="PTHR45947:SF3">
    <property type="entry name" value="SULFOQUINOVOSYL TRANSFERASE SQD2"/>
    <property type="match status" value="1"/>
</dbReference>
<gene>
    <name evidence="3" type="ORF">ACFPOF_19850</name>
</gene>
<evidence type="ECO:0000313" key="4">
    <source>
        <dbReference type="Proteomes" id="UP001596113"/>
    </source>
</evidence>
<evidence type="ECO:0000259" key="2">
    <source>
        <dbReference type="Pfam" id="PF13579"/>
    </source>
</evidence>
<comment type="caution">
    <text evidence="3">The sequence shown here is derived from an EMBL/GenBank/DDBJ whole genome shotgun (WGS) entry which is preliminary data.</text>
</comment>
<dbReference type="InterPro" id="IPR001296">
    <property type="entry name" value="Glyco_trans_1"/>
</dbReference>
<dbReference type="InterPro" id="IPR028098">
    <property type="entry name" value="Glyco_trans_4-like_N"/>
</dbReference>